<keyword evidence="1" id="KW-0011">Acute phase</keyword>
<feature type="signal peptide" evidence="3">
    <location>
        <begin position="1"/>
        <end position="18"/>
    </location>
</feature>
<dbReference type="Proteomes" id="UP000289886">
    <property type="component" value="Unassembled WGS sequence"/>
</dbReference>
<keyword evidence="3" id="KW-0732">Signal</keyword>
<evidence type="ECO:0000313" key="5">
    <source>
        <dbReference type="Proteomes" id="UP000289886"/>
    </source>
</evidence>
<dbReference type="Pfam" id="PF00277">
    <property type="entry name" value="SAA"/>
    <property type="match status" value="1"/>
</dbReference>
<dbReference type="SMART" id="SM00197">
    <property type="entry name" value="SAA"/>
    <property type="match status" value="1"/>
</dbReference>
<dbReference type="PRINTS" id="PR00306">
    <property type="entry name" value="SERUMAMYLOID"/>
</dbReference>
<dbReference type="InterPro" id="IPR000096">
    <property type="entry name" value="Serum_amyloid_A"/>
</dbReference>
<comment type="function">
    <text evidence="1">Major acute phase reactant. Apolipoprotein of the HDL complex.</text>
</comment>
<reference evidence="4 5" key="1">
    <citation type="submission" date="2019-01" db="EMBL/GenBank/DDBJ databases">
        <title>Draft Genome and Complete Hox-Cluster Characterization of the Sterlet Sturgeon (Acipenser ruthenus).</title>
        <authorList>
            <person name="Wei Q."/>
        </authorList>
    </citation>
    <scope>NUCLEOTIDE SEQUENCE [LARGE SCALE GENOMIC DNA]</scope>
    <source>
        <strain evidence="4">WHYD16114868_AA</strain>
        <tissue evidence="4">Blood</tissue>
    </source>
</reference>
<dbReference type="EMBL" id="SCEB01003867">
    <property type="protein sequence ID" value="RXM94013.1"/>
    <property type="molecule type" value="Genomic_DNA"/>
</dbReference>
<evidence type="ECO:0000256" key="1">
    <source>
        <dbReference type="RuleBase" id="RU000539"/>
    </source>
</evidence>
<gene>
    <name evidence="4" type="ORF">EOD39_18457</name>
</gene>
<comment type="caution">
    <text evidence="4">The sequence shown here is derived from an EMBL/GenBank/DDBJ whole genome shotgun (WGS) entry which is preliminary data.</text>
</comment>
<feature type="chain" id="PRO_5019330826" description="Serum amyloid A protein" evidence="3">
    <location>
        <begin position="19"/>
        <end position="101"/>
    </location>
</feature>
<accession>A0A444V0P9</accession>
<dbReference type="GO" id="GO:0006953">
    <property type="term" value="P:acute-phase response"/>
    <property type="evidence" value="ECO:0007669"/>
    <property type="project" value="UniProtKB-UniRule"/>
</dbReference>
<name>A0A444V0P9_ACIRT</name>
<dbReference type="AlphaFoldDB" id="A0A444V0P9"/>
<evidence type="ECO:0000313" key="4">
    <source>
        <dbReference type="EMBL" id="RXM94013.1"/>
    </source>
</evidence>
<dbReference type="GO" id="GO:0034364">
    <property type="term" value="C:high-density lipoprotein particle"/>
    <property type="evidence" value="ECO:0007669"/>
    <property type="project" value="UniProtKB-UniRule"/>
</dbReference>
<evidence type="ECO:0000256" key="3">
    <source>
        <dbReference type="SAM" id="SignalP"/>
    </source>
</evidence>
<keyword evidence="5" id="KW-1185">Reference proteome</keyword>
<dbReference type="Gene3D" id="1.10.132.110">
    <property type="entry name" value="Serum amyloid A protein"/>
    <property type="match status" value="1"/>
</dbReference>
<sequence>MKLYLCALVLCLVLGAQAQWYKYPDQAVGDKYFQTRRNSKAAQRGPGGRWTAEVISDGDEAWQRFRGSGQEDAAADQAANHRGCNGENPNDYRPAGLPPKY</sequence>
<feature type="region of interest" description="Disordered" evidence="2">
    <location>
        <begin position="67"/>
        <end position="101"/>
    </location>
</feature>
<proteinExistence type="inferred from homology"/>
<protein>
    <recommendedName>
        <fullName evidence="1">Serum amyloid A protein</fullName>
    </recommendedName>
</protein>
<organism evidence="4 5">
    <name type="scientific">Acipenser ruthenus</name>
    <name type="common">Sterlet sturgeon</name>
    <dbReference type="NCBI Taxonomy" id="7906"/>
    <lineage>
        <taxon>Eukaryota</taxon>
        <taxon>Metazoa</taxon>
        <taxon>Chordata</taxon>
        <taxon>Craniata</taxon>
        <taxon>Vertebrata</taxon>
        <taxon>Euteleostomi</taxon>
        <taxon>Actinopterygii</taxon>
        <taxon>Chondrostei</taxon>
        <taxon>Acipenseriformes</taxon>
        <taxon>Acipenseridae</taxon>
        <taxon>Acipenser</taxon>
    </lineage>
</organism>
<keyword evidence="1" id="KW-0345">HDL</keyword>
<comment type="similarity">
    <text evidence="1">Belongs to the SAA family.</text>
</comment>
<evidence type="ECO:0000256" key="2">
    <source>
        <dbReference type="SAM" id="MobiDB-lite"/>
    </source>
</evidence>